<dbReference type="SUPFAM" id="SSF46785">
    <property type="entry name" value="Winged helix' DNA-binding domain"/>
    <property type="match status" value="1"/>
</dbReference>
<keyword evidence="3" id="KW-0804">Transcription</keyword>
<dbReference type="Proteomes" id="UP000319746">
    <property type="component" value="Unassembled WGS sequence"/>
</dbReference>
<feature type="domain" description="HTH asnC-type" evidence="4">
    <location>
        <begin position="18"/>
        <end position="79"/>
    </location>
</feature>
<dbReference type="Gene3D" id="1.10.10.10">
    <property type="entry name" value="Winged helix-like DNA-binding domain superfamily/Winged helix DNA-binding domain"/>
    <property type="match status" value="1"/>
</dbReference>
<dbReference type="InterPro" id="IPR036388">
    <property type="entry name" value="WH-like_DNA-bd_sf"/>
</dbReference>
<evidence type="ECO:0000256" key="2">
    <source>
        <dbReference type="ARBA" id="ARBA00023125"/>
    </source>
</evidence>
<proteinExistence type="predicted"/>
<evidence type="ECO:0000256" key="1">
    <source>
        <dbReference type="ARBA" id="ARBA00023015"/>
    </source>
</evidence>
<dbReference type="SMART" id="SM00344">
    <property type="entry name" value="HTH_ASNC"/>
    <property type="match status" value="1"/>
</dbReference>
<comment type="caution">
    <text evidence="5">The sequence shown here is derived from an EMBL/GenBank/DDBJ whole genome shotgun (WGS) entry which is preliminary data.</text>
</comment>
<dbReference type="AlphaFoldDB" id="A0A543AMZ9"/>
<dbReference type="PROSITE" id="PS50956">
    <property type="entry name" value="HTH_ASNC_2"/>
    <property type="match status" value="1"/>
</dbReference>
<dbReference type="InterPro" id="IPR036390">
    <property type="entry name" value="WH_DNA-bd_sf"/>
</dbReference>
<keyword evidence="1" id="KW-0805">Transcription regulation</keyword>
<organism evidence="5 6">
    <name type="scientific">Enteractinococcus coprophilus</name>
    <dbReference type="NCBI Taxonomy" id="1027633"/>
    <lineage>
        <taxon>Bacteria</taxon>
        <taxon>Bacillati</taxon>
        <taxon>Actinomycetota</taxon>
        <taxon>Actinomycetes</taxon>
        <taxon>Micrococcales</taxon>
        <taxon>Micrococcaceae</taxon>
    </lineage>
</organism>
<protein>
    <submittedName>
        <fullName evidence="5">AsnC family transcriptional regulator</fullName>
    </submittedName>
</protein>
<accession>A0A543AMZ9</accession>
<evidence type="ECO:0000256" key="3">
    <source>
        <dbReference type="ARBA" id="ARBA00023163"/>
    </source>
</evidence>
<dbReference type="EMBL" id="VFOU01000001">
    <property type="protein sequence ID" value="TQL73960.1"/>
    <property type="molecule type" value="Genomic_DNA"/>
</dbReference>
<dbReference type="PANTHER" id="PTHR30154">
    <property type="entry name" value="LEUCINE-RESPONSIVE REGULATORY PROTEIN"/>
    <property type="match status" value="1"/>
</dbReference>
<evidence type="ECO:0000313" key="5">
    <source>
        <dbReference type="EMBL" id="TQL73960.1"/>
    </source>
</evidence>
<dbReference type="InterPro" id="IPR011008">
    <property type="entry name" value="Dimeric_a/b-barrel"/>
</dbReference>
<dbReference type="GO" id="GO:0043200">
    <property type="term" value="P:response to amino acid"/>
    <property type="evidence" value="ECO:0007669"/>
    <property type="project" value="TreeGrafter"/>
</dbReference>
<dbReference type="PRINTS" id="PR00033">
    <property type="entry name" value="HTHASNC"/>
</dbReference>
<dbReference type="PANTHER" id="PTHR30154:SF34">
    <property type="entry name" value="TRANSCRIPTIONAL REGULATOR AZLB"/>
    <property type="match status" value="1"/>
</dbReference>
<dbReference type="SUPFAM" id="SSF54909">
    <property type="entry name" value="Dimeric alpha+beta barrel"/>
    <property type="match status" value="1"/>
</dbReference>
<sequence>MVMAVTTPEEWSVQAPALDSTDRNIISILAQDGRISMTALAEKAHISRAHCHARLQHLQNTGVITGFTVKVDPLKMGFGASAHVILKLRQHNWRALRQQLLDIPEIWHVALTGGPMDVILLVRAKDAADLRRVVFDEIQPLAGVVDTQTFMIFDDLVSRSALH</sequence>
<keyword evidence="2" id="KW-0238">DNA-binding</keyword>
<evidence type="ECO:0000313" key="6">
    <source>
        <dbReference type="Proteomes" id="UP000319746"/>
    </source>
</evidence>
<gene>
    <name evidence="5" type="ORF">FB556_0409</name>
</gene>
<dbReference type="InterPro" id="IPR000485">
    <property type="entry name" value="AsnC-type_HTH_dom"/>
</dbReference>
<dbReference type="InterPro" id="IPR019887">
    <property type="entry name" value="Tscrpt_reg_AsnC/Lrp_C"/>
</dbReference>
<dbReference type="Pfam" id="PF01037">
    <property type="entry name" value="AsnC_trans_reg"/>
    <property type="match status" value="1"/>
</dbReference>
<name>A0A543AMZ9_9MICC</name>
<reference evidence="5 6" key="1">
    <citation type="submission" date="2019-06" db="EMBL/GenBank/DDBJ databases">
        <title>Sequencing the genomes of 1000 actinobacteria strains.</title>
        <authorList>
            <person name="Klenk H.-P."/>
        </authorList>
    </citation>
    <scope>NUCLEOTIDE SEQUENCE [LARGE SCALE GENOMIC DNA]</scope>
    <source>
        <strain evidence="5 6">DSM 24083</strain>
    </source>
</reference>
<dbReference type="Gene3D" id="3.30.70.920">
    <property type="match status" value="1"/>
</dbReference>
<dbReference type="Pfam" id="PF13412">
    <property type="entry name" value="HTH_24"/>
    <property type="match status" value="1"/>
</dbReference>
<dbReference type="GO" id="GO:0005829">
    <property type="term" value="C:cytosol"/>
    <property type="evidence" value="ECO:0007669"/>
    <property type="project" value="TreeGrafter"/>
</dbReference>
<dbReference type="InterPro" id="IPR019888">
    <property type="entry name" value="Tscrpt_reg_AsnC-like"/>
</dbReference>
<keyword evidence="6" id="KW-1185">Reference proteome</keyword>
<dbReference type="GO" id="GO:0043565">
    <property type="term" value="F:sequence-specific DNA binding"/>
    <property type="evidence" value="ECO:0007669"/>
    <property type="project" value="InterPro"/>
</dbReference>
<evidence type="ECO:0000259" key="4">
    <source>
        <dbReference type="PROSITE" id="PS50956"/>
    </source>
</evidence>